<accession>A0A086JCY6</accession>
<dbReference type="VEuPathDB" id="ToxoDB:TGDOM2_255720"/>
<comment type="caution">
    <text evidence="8">The sequence shown here is derived from an EMBL/GenBank/DDBJ whole genome shotgun (WGS) entry which is preliminary data.</text>
</comment>
<dbReference type="GO" id="GO:0003676">
    <property type="term" value="F:nucleic acid binding"/>
    <property type="evidence" value="ECO:0007669"/>
    <property type="project" value="InterPro"/>
</dbReference>
<dbReference type="PANTHER" id="PTHR13070">
    <property type="entry name" value="TRNA-SPLICING ENDONUCLEASE SUBUNIT SEN34-RELATED"/>
    <property type="match status" value="1"/>
</dbReference>
<dbReference type="EC" id="4.6.1.16" evidence="2"/>
<dbReference type="GO" id="GO:0000379">
    <property type="term" value="P:tRNA-type intron splice site recognition and cleavage"/>
    <property type="evidence" value="ECO:0007669"/>
    <property type="project" value="TreeGrafter"/>
</dbReference>
<dbReference type="InterPro" id="IPR011856">
    <property type="entry name" value="tRNA_endonuc-like_dom_sf"/>
</dbReference>
<dbReference type="PANTHER" id="PTHR13070:SF0">
    <property type="entry name" value="TRNA-SPLICING ENDONUCLEASE SUBUNIT SEN34"/>
    <property type="match status" value="1"/>
</dbReference>
<dbReference type="EMBL" id="AHZU02001676">
    <property type="protein sequence ID" value="KFG30004.1"/>
    <property type="molecule type" value="Genomic_DNA"/>
</dbReference>
<dbReference type="CDD" id="cd22363">
    <property type="entry name" value="tRNA-intron_lyase_C"/>
    <property type="match status" value="1"/>
</dbReference>
<keyword evidence="8" id="KW-0540">Nuclease</keyword>
<dbReference type="InterPro" id="IPR006677">
    <property type="entry name" value="tRNA_intron_Endonuc_cat-like"/>
</dbReference>
<evidence type="ECO:0000256" key="3">
    <source>
        <dbReference type="ARBA" id="ARBA00022694"/>
    </source>
</evidence>
<evidence type="ECO:0000313" key="8">
    <source>
        <dbReference type="EMBL" id="KFG30004.1"/>
    </source>
</evidence>
<keyword evidence="3" id="KW-0819">tRNA processing</keyword>
<evidence type="ECO:0000313" key="9">
    <source>
        <dbReference type="Proteomes" id="UP000028837"/>
    </source>
</evidence>
<protein>
    <recommendedName>
        <fullName evidence="2">tRNA-intron lyase</fullName>
        <ecNumber evidence="2">4.6.1.16</ecNumber>
    </recommendedName>
</protein>
<evidence type="ECO:0000256" key="6">
    <source>
        <dbReference type="SAM" id="MobiDB-lite"/>
    </source>
</evidence>
<evidence type="ECO:0000256" key="2">
    <source>
        <dbReference type="ARBA" id="ARBA00012573"/>
    </source>
</evidence>
<dbReference type="Gene3D" id="3.40.1350.10">
    <property type="match status" value="1"/>
</dbReference>
<name>A0A086JCY6_TOXGO</name>
<dbReference type="AlphaFoldDB" id="A0A086JCY6"/>
<feature type="region of interest" description="Disordered" evidence="6">
    <location>
        <begin position="153"/>
        <end position="174"/>
    </location>
</feature>
<dbReference type="Pfam" id="PF01974">
    <property type="entry name" value="tRNA_int_endo"/>
    <property type="match status" value="1"/>
</dbReference>
<comment type="similarity">
    <text evidence="1">Belongs to the tRNA-intron endonuclease family.</text>
</comment>
<dbReference type="GO" id="GO:0005634">
    <property type="term" value="C:nucleus"/>
    <property type="evidence" value="ECO:0007669"/>
    <property type="project" value="UniProtKB-ARBA"/>
</dbReference>
<reference evidence="8 9" key="1">
    <citation type="submission" date="2014-02" db="EMBL/GenBank/DDBJ databases">
        <authorList>
            <person name="Sibley D."/>
            <person name="Venepally P."/>
            <person name="Karamycheva S."/>
            <person name="Hadjithomas M."/>
            <person name="Khan A."/>
            <person name="Brunk B."/>
            <person name="Roos D."/>
            <person name="Caler E."/>
            <person name="Lorenzi H."/>
        </authorList>
    </citation>
    <scope>NUCLEOTIDE SEQUENCE [LARGE SCALE GENOMIC DNA]</scope>
    <source>
        <strain evidence="8 9">GAB2-2007-GAL-DOM2</strain>
    </source>
</reference>
<proteinExistence type="inferred from homology"/>
<keyword evidence="8" id="KW-0378">Hydrolase</keyword>
<dbReference type="SUPFAM" id="SSF53032">
    <property type="entry name" value="tRNA-intron endonuclease catalytic domain-like"/>
    <property type="match status" value="1"/>
</dbReference>
<sequence length="458" mass="50950">MAAEKDFVDKMTRKENAFFTLDQEPEFAPFGPSREEAPRPPFPLGLDGTHLATRGYGGFVCAQCLRVFVPEGESGTEVLLESPDNDDARKEAQSSSQDPSPVNLAQSRNPIVLPSSESEFNMSLLFYSRRLRDALETHRLLAIQLKPLVEKTRKRPRLQQGGGCDGQHRLGPDGRRKTNIFELEREIFLLSASQSRVLLGGKVERQSHTCSGHRDAANSGADLTASEQKYNCLVSGKEVGAWLTQPGRVCPWKCSSEALPVFVLSLPALNPSPIISMGGSSVRVRKAEAARSRVFLDLHRRGFFVRDGLAYGGDWLLYPLSPSLCHAAALVFVVVAPEKRCNSQECMRCSRSNRGRFLRRLNPPDSCPSRMLLDTATEHNPVLHRSVDTAEDPRATDVFRPLEECQKTLEFSALYPVSLVRMHRLATAAKKAAVLALVELESREPPLYIQLDRVKEED</sequence>
<evidence type="ECO:0000256" key="1">
    <source>
        <dbReference type="ARBA" id="ARBA00008078"/>
    </source>
</evidence>
<dbReference type="Proteomes" id="UP000028837">
    <property type="component" value="Unassembled WGS sequence"/>
</dbReference>
<feature type="domain" description="tRNA intron endonuclease catalytic" evidence="7">
    <location>
        <begin position="292"/>
        <end position="349"/>
    </location>
</feature>
<gene>
    <name evidence="8" type="ORF">TGDOM2_255720</name>
</gene>
<dbReference type="OrthoDB" id="48041at2759"/>
<evidence type="ECO:0000259" key="7">
    <source>
        <dbReference type="Pfam" id="PF01974"/>
    </source>
</evidence>
<feature type="region of interest" description="Disordered" evidence="6">
    <location>
        <begin position="76"/>
        <end position="110"/>
    </location>
</feature>
<feature type="compositionally biased region" description="Polar residues" evidence="6">
    <location>
        <begin position="93"/>
        <end position="110"/>
    </location>
</feature>
<keyword evidence="8" id="KW-0255">Endonuclease</keyword>
<dbReference type="InterPro" id="IPR036167">
    <property type="entry name" value="tRNA_intron_Endo_cat-like_sf"/>
</dbReference>
<comment type="catalytic activity">
    <reaction evidence="5">
        <text>pretRNA = a 3'-half-tRNA molecule with a 5'-OH end + a 5'-half-tRNA molecule with a 2',3'-cyclic phosphate end + an intron with a 2',3'-cyclic phosphate and a 5'-hydroxyl terminus.</text>
        <dbReference type="EC" id="4.6.1.16"/>
    </reaction>
</comment>
<dbReference type="GO" id="GO:0000213">
    <property type="term" value="F:tRNA-intron lyase activity"/>
    <property type="evidence" value="ECO:0007669"/>
    <property type="project" value="UniProtKB-EC"/>
</dbReference>
<organism evidence="8 9">
    <name type="scientific">Toxoplasma gondii GAB2-2007-GAL-DOM2</name>
    <dbReference type="NCBI Taxonomy" id="1130820"/>
    <lineage>
        <taxon>Eukaryota</taxon>
        <taxon>Sar</taxon>
        <taxon>Alveolata</taxon>
        <taxon>Apicomplexa</taxon>
        <taxon>Conoidasida</taxon>
        <taxon>Coccidia</taxon>
        <taxon>Eucoccidiorida</taxon>
        <taxon>Eimeriorina</taxon>
        <taxon>Sarcocystidae</taxon>
        <taxon>Toxoplasma</taxon>
    </lineage>
</organism>
<feature type="region of interest" description="Disordered" evidence="6">
    <location>
        <begin position="21"/>
        <end position="41"/>
    </location>
</feature>
<evidence type="ECO:0000256" key="4">
    <source>
        <dbReference type="ARBA" id="ARBA00023239"/>
    </source>
</evidence>
<evidence type="ECO:0000256" key="5">
    <source>
        <dbReference type="ARBA" id="ARBA00034031"/>
    </source>
</evidence>
<keyword evidence="4" id="KW-0456">Lyase</keyword>